<dbReference type="AlphaFoldDB" id="A0A085BEK0"/>
<dbReference type="RefSeq" id="WP_034976509.1">
    <property type="nucleotide sequence ID" value="NZ_FOFI01000001.1"/>
</dbReference>
<dbReference type="EMBL" id="JPLY01000004">
    <property type="protein sequence ID" value="KFC20895.1"/>
    <property type="molecule type" value="Genomic_DNA"/>
</dbReference>
<comment type="caution">
    <text evidence="1">The sequence shown here is derived from an EMBL/GenBank/DDBJ whole genome shotgun (WGS) entry which is preliminary data.</text>
</comment>
<keyword evidence="2" id="KW-1185">Reference proteome</keyword>
<dbReference type="STRING" id="421072.SAMN04488097_0216"/>
<accession>A0A085BEK0</accession>
<proteinExistence type="predicted"/>
<sequence>MNEEILQYLWNFKKFRSFDFVSVDGKNIEILEFGEWNKNSGPDFLFAKIKIDNIIFAGNIEIHTKASDWFFHNHSGNPEFGNLILHAVYINDCEIPELENQQIPTLELKDYIDETLIQKHQNLREEHSFIPCENLFDKDKIPLFFEEEVLLKKLDFKSEALELSLKKNQNNYEAVLFQQLAYTFGLKVNAEIFLQLAESLDFSVIQKIKQNKVQLEALLFGICNFLDEPKDEMMKVWKREFDFLKVKFNLSEVRINPKFSKLRPPNFPTIRLSQLTNLYHSQPNLFSKIIEAKMIDDLYLIFDNISASEYWDHHFNFGKISPVESQKLLSKDFIDLIIINAILPIKYFYQKNHNPEIVDDIFDFYKQLKSEKNSVLDEWKNLGVKFENALQTQAFLYQYKTFCSQKKCLNCSIGFQLLKSHD</sequence>
<organism evidence="1 2">
    <name type="scientific">Epilithonimonas lactis</name>
    <dbReference type="NCBI Taxonomy" id="421072"/>
    <lineage>
        <taxon>Bacteria</taxon>
        <taxon>Pseudomonadati</taxon>
        <taxon>Bacteroidota</taxon>
        <taxon>Flavobacteriia</taxon>
        <taxon>Flavobacteriales</taxon>
        <taxon>Weeksellaceae</taxon>
        <taxon>Chryseobacterium group</taxon>
        <taxon>Epilithonimonas</taxon>
    </lineage>
</organism>
<name>A0A085BEK0_9FLAO</name>
<gene>
    <name evidence="1" type="ORF">IO89_11695</name>
</gene>
<evidence type="ECO:0000313" key="1">
    <source>
        <dbReference type="EMBL" id="KFC20895.1"/>
    </source>
</evidence>
<dbReference type="Pfam" id="PF11013">
    <property type="entry name" value="DUF2851"/>
    <property type="match status" value="1"/>
</dbReference>
<dbReference type="Proteomes" id="UP000028623">
    <property type="component" value="Unassembled WGS sequence"/>
</dbReference>
<protein>
    <recommendedName>
        <fullName evidence="3">DUF2851 family protein</fullName>
    </recommendedName>
</protein>
<evidence type="ECO:0008006" key="3">
    <source>
        <dbReference type="Google" id="ProtNLM"/>
    </source>
</evidence>
<dbReference type="InterPro" id="IPR021272">
    <property type="entry name" value="DUF2851"/>
</dbReference>
<reference evidence="1 2" key="1">
    <citation type="submission" date="2014-07" db="EMBL/GenBank/DDBJ databases">
        <title>Epilithonimonas lactis LMG 22401 Genome.</title>
        <authorList>
            <person name="Pipes S.E."/>
            <person name="Stropko S.J."/>
        </authorList>
    </citation>
    <scope>NUCLEOTIDE SEQUENCE [LARGE SCALE GENOMIC DNA]</scope>
    <source>
        <strain evidence="1 2">LMG 24401</strain>
    </source>
</reference>
<evidence type="ECO:0000313" key="2">
    <source>
        <dbReference type="Proteomes" id="UP000028623"/>
    </source>
</evidence>
<dbReference type="eggNOG" id="ENOG502Z7XW">
    <property type="taxonomic scope" value="Bacteria"/>
</dbReference>
<dbReference type="OrthoDB" id="1005072at2"/>